<keyword evidence="1" id="KW-0547">Nucleotide-binding</keyword>
<dbReference type="PANTHER" id="PTHR42793">
    <property type="entry name" value="COA BINDING DOMAIN CONTAINING PROTEIN"/>
    <property type="match status" value="1"/>
</dbReference>
<comment type="caution">
    <text evidence="3">The sequence shown here is derived from an EMBL/GenBank/DDBJ whole genome shotgun (WGS) entry which is preliminary data.</text>
</comment>
<dbReference type="InterPro" id="IPR013815">
    <property type="entry name" value="ATP_grasp_subdomain_1"/>
</dbReference>
<dbReference type="EMBL" id="JADBEG010000001">
    <property type="protein sequence ID" value="MBE1494104.1"/>
    <property type="molecule type" value="Genomic_DNA"/>
</dbReference>
<dbReference type="Pfam" id="PF13549">
    <property type="entry name" value="ATP-grasp_5"/>
    <property type="match status" value="1"/>
</dbReference>
<dbReference type="InterPro" id="IPR036291">
    <property type="entry name" value="NAD(P)-bd_dom_sf"/>
</dbReference>
<protein>
    <submittedName>
        <fullName evidence="3">Acyl-CoA synthetase (NDP forming)</fullName>
    </submittedName>
</protein>
<dbReference type="Pfam" id="PF13607">
    <property type="entry name" value="Succ_CoA_lig"/>
    <property type="match status" value="1"/>
</dbReference>
<dbReference type="SUPFAM" id="SSF51735">
    <property type="entry name" value="NAD(P)-binding Rossmann-fold domains"/>
    <property type="match status" value="1"/>
</dbReference>
<dbReference type="RefSeq" id="WP_192782100.1">
    <property type="nucleotide sequence ID" value="NZ_JADBEG010000001.1"/>
</dbReference>
<dbReference type="InterPro" id="IPR011761">
    <property type="entry name" value="ATP-grasp"/>
</dbReference>
<dbReference type="Gene3D" id="3.40.50.261">
    <property type="entry name" value="Succinyl-CoA synthetase domains"/>
    <property type="match status" value="2"/>
</dbReference>
<keyword evidence="4" id="KW-1185">Reference proteome</keyword>
<dbReference type="Proteomes" id="UP000631670">
    <property type="component" value="Unassembled WGS sequence"/>
</dbReference>
<dbReference type="PROSITE" id="PS50975">
    <property type="entry name" value="ATP_GRASP"/>
    <property type="match status" value="1"/>
</dbReference>
<dbReference type="InterPro" id="IPR016102">
    <property type="entry name" value="Succinyl-CoA_synth-like"/>
</dbReference>
<dbReference type="Gene3D" id="3.30.1490.20">
    <property type="entry name" value="ATP-grasp fold, A domain"/>
    <property type="match status" value="1"/>
</dbReference>
<dbReference type="Gene3D" id="3.40.50.720">
    <property type="entry name" value="NAD(P)-binding Rossmann-like Domain"/>
    <property type="match status" value="1"/>
</dbReference>
<evidence type="ECO:0000313" key="4">
    <source>
        <dbReference type="Proteomes" id="UP000631670"/>
    </source>
</evidence>
<reference evidence="3 4" key="1">
    <citation type="submission" date="2020-10" db="EMBL/GenBank/DDBJ databases">
        <title>Sequencing the genomes of 1000 actinobacteria strains.</title>
        <authorList>
            <person name="Klenk H.-P."/>
        </authorList>
    </citation>
    <scope>NUCLEOTIDE SEQUENCE [LARGE SCALE GENOMIC DNA]</scope>
    <source>
        <strain evidence="3 4">DSM 44653</strain>
    </source>
</reference>
<proteinExistence type="predicted"/>
<name>A0ABR9HT55_9PSEU</name>
<dbReference type="InterPro" id="IPR032875">
    <property type="entry name" value="Succ_CoA_lig_flav_dom"/>
</dbReference>
<dbReference type="InterPro" id="IPR003781">
    <property type="entry name" value="CoA-bd"/>
</dbReference>
<evidence type="ECO:0000256" key="1">
    <source>
        <dbReference type="PROSITE-ProRule" id="PRU00409"/>
    </source>
</evidence>
<dbReference type="PANTHER" id="PTHR42793:SF4">
    <property type="entry name" value="BLL6376 PROTEIN"/>
    <property type="match status" value="1"/>
</dbReference>
<feature type="domain" description="ATP-grasp" evidence="2">
    <location>
        <begin position="23"/>
        <end position="60"/>
    </location>
</feature>
<evidence type="ECO:0000259" key="2">
    <source>
        <dbReference type="PROSITE" id="PS50975"/>
    </source>
</evidence>
<evidence type="ECO:0000313" key="3">
    <source>
        <dbReference type="EMBL" id="MBE1494104.1"/>
    </source>
</evidence>
<organism evidence="3 4">
    <name type="scientific">Amycolatopsis lexingtonensis</name>
    <dbReference type="NCBI Taxonomy" id="218822"/>
    <lineage>
        <taxon>Bacteria</taxon>
        <taxon>Bacillati</taxon>
        <taxon>Actinomycetota</taxon>
        <taxon>Actinomycetes</taxon>
        <taxon>Pseudonocardiales</taxon>
        <taxon>Pseudonocardiaceae</taxon>
        <taxon>Amycolatopsis</taxon>
    </lineage>
</organism>
<dbReference type="SMART" id="SM00881">
    <property type="entry name" value="CoA_binding"/>
    <property type="match status" value="1"/>
</dbReference>
<dbReference type="Gene3D" id="3.30.470.20">
    <property type="entry name" value="ATP-grasp fold, B domain"/>
    <property type="match status" value="1"/>
</dbReference>
<dbReference type="Pfam" id="PF13380">
    <property type="entry name" value="CoA_binding_2"/>
    <property type="match status" value="1"/>
</dbReference>
<gene>
    <name evidence="3" type="ORF">H4696_001204</name>
</gene>
<dbReference type="SUPFAM" id="SSF56059">
    <property type="entry name" value="Glutathione synthetase ATP-binding domain-like"/>
    <property type="match status" value="1"/>
</dbReference>
<dbReference type="SUPFAM" id="SSF52210">
    <property type="entry name" value="Succinyl-CoA synthetase domains"/>
    <property type="match status" value="2"/>
</dbReference>
<keyword evidence="1" id="KW-0067">ATP-binding</keyword>
<sequence>MTADVRAAARRLAPGGLGEASARDLLAPLDLPFVPATAVGSAAEAVAVARDFGFPVVLKALTDEVLHKSDAGFVELGLATADAVSAAHDRLVERVAALGAADARVVVQPMAPPGTDLILGWVRDPTFGPVVVAGLGGVTVELFRDVARRVAPVTADDAEDMLRSLRCAPLLTGFRGAAPVDTKQFRELAARVSELAVAVPELSELDLNPVRVLADGTCVVLDARVVVEPVAAEEPRGRGYDLTALVRPRSIAVVGASRDATRPGGRILASLREHGFAGELHPVNPAGGEVGGLPAVTSLSELPAVPDLSCVALPAKAAVESVRDCVRLGVPAVIVFASGFGEAGAEGQALDAELRAAVEGSATTLCGPNTIGVVSAHHRMAATFSQAITGFALRESGTCLIAQSGAVAGSLVSRELADGYGIGDWVTVGNQSQVDVADYLEHFATLDTTRSIAVFLEGVPGGDRFRRALAAARTRGVPVAVFKTGVTEAGRRAVSSHSGALAGSGAAYRAVLAQEGAVQVTELTGLLEIAWTLGNTPRPAGRRVAVVTTSGGAGSATADLIDQHGLALAAFEERTTADLATVLPAFAHVDDPLDITAEGTFAEGTVRRVVELVSADSDVDLVCVVLTSIAGDDAVRVARQIADAADGSAKPVLVSWLVTRSLAADGMALLAERGIRVFTEPARMVAAAAALVSAPHPRSTRV</sequence>
<accession>A0ABR9HT55</accession>